<evidence type="ECO:0000313" key="2">
    <source>
        <dbReference type="EMBL" id="GFE80984.1"/>
    </source>
</evidence>
<name>A0A829YC62_9GAMM</name>
<keyword evidence="2" id="KW-0378">Hydrolase</keyword>
<dbReference type="CDD" id="cd00077">
    <property type="entry name" value="HDc"/>
    <property type="match status" value="1"/>
</dbReference>
<dbReference type="PANTHER" id="PTHR40202">
    <property type="match status" value="1"/>
</dbReference>
<dbReference type="EMBL" id="BLJN01000003">
    <property type="protein sequence ID" value="GFE80984.1"/>
    <property type="molecule type" value="Genomic_DNA"/>
</dbReference>
<accession>A0A829YC62</accession>
<dbReference type="InterPro" id="IPR006674">
    <property type="entry name" value="HD_domain"/>
</dbReference>
<dbReference type="SUPFAM" id="SSF109604">
    <property type="entry name" value="HD-domain/PDEase-like"/>
    <property type="match status" value="1"/>
</dbReference>
<dbReference type="InterPro" id="IPR052567">
    <property type="entry name" value="OP_Dioxygenase"/>
</dbReference>
<dbReference type="InterPro" id="IPR003607">
    <property type="entry name" value="HD/PDEase_dom"/>
</dbReference>
<dbReference type="Proteomes" id="UP000445000">
    <property type="component" value="Unassembled WGS sequence"/>
</dbReference>
<evidence type="ECO:0000259" key="1">
    <source>
        <dbReference type="Pfam" id="PF01966"/>
    </source>
</evidence>
<dbReference type="GO" id="GO:0016787">
    <property type="term" value="F:hydrolase activity"/>
    <property type="evidence" value="ECO:0007669"/>
    <property type="project" value="UniProtKB-KW"/>
</dbReference>
<gene>
    <name evidence="2" type="ORF">GCM10011487_29840</name>
</gene>
<dbReference type="Gene3D" id="1.10.3210.10">
    <property type="entry name" value="Hypothetical protein af1432"/>
    <property type="match status" value="1"/>
</dbReference>
<reference evidence="3" key="1">
    <citation type="submission" date="2020-01" db="EMBL/GenBank/DDBJ databases">
        <title>'Steroidobacter agaridevorans' sp. nov., agar-degrading bacteria isolated from rhizosphere soils.</title>
        <authorList>
            <person name="Ikenaga M."/>
            <person name="Kataoka M."/>
            <person name="Murouchi A."/>
            <person name="Katsuragi S."/>
            <person name="Sakai M."/>
        </authorList>
    </citation>
    <scope>NUCLEOTIDE SEQUENCE [LARGE SCALE GENOMIC DNA]</scope>
    <source>
        <strain evidence="3">YU21-B</strain>
    </source>
</reference>
<sequence>MRGTDMADGDQPRATFHTMVEGTQEDWSRINRAMKPFIQALPDRVLAHLKLLAGDFGGFAVDRLEHCLQTATRAHRDGRDEEYVVCALLHDIGDTLGPRNHAEVAAAILKPFVSEQNFWMVEKHAIFQGYYFFHYLGLDRNLRDQFRQHPWYDYTEEFCRLYDGPAFDPAYSSLPLEAFEPMVRRVFANVRNSIYVPRKPAT</sequence>
<protein>
    <submittedName>
        <fullName evidence="2">Phosphohydrolase</fullName>
    </submittedName>
</protein>
<organism evidence="2 3">
    <name type="scientific">Steroidobacter agaridevorans</name>
    <dbReference type="NCBI Taxonomy" id="2695856"/>
    <lineage>
        <taxon>Bacteria</taxon>
        <taxon>Pseudomonadati</taxon>
        <taxon>Pseudomonadota</taxon>
        <taxon>Gammaproteobacteria</taxon>
        <taxon>Steroidobacterales</taxon>
        <taxon>Steroidobacteraceae</taxon>
        <taxon>Steroidobacter</taxon>
    </lineage>
</organism>
<feature type="domain" description="HD" evidence="1">
    <location>
        <begin position="63"/>
        <end position="124"/>
    </location>
</feature>
<proteinExistence type="predicted"/>
<comment type="caution">
    <text evidence="2">The sequence shown here is derived from an EMBL/GenBank/DDBJ whole genome shotgun (WGS) entry which is preliminary data.</text>
</comment>
<dbReference type="Pfam" id="PF01966">
    <property type="entry name" value="HD"/>
    <property type="match status" value="1"/>
</dbReference>
<evidence type="ECO:0000313" key="3">
    <source>
        <dbReference type="Proteomes" id="UP000445000"/>
    </source>
</evidence>
<dbReference type="PANTHER" id="PTHR40202:SF1">
    <property type="entry name" value="HD DOMAIN-CONTAINING PROTEIN"/>
    <property type="match status" value="1"/>
</dbReference>
<dbReference type="AlphaFoldDB" id="A0A829YC62"/>
<keyword evidence="3" id="KW-1185">Reference proteome</keyword>